<reference evidence="7" key="1">
    <citation type="submission" date="2018-03" db="EMBL/GenBank/DDBJ databases">
        <title>Genomic analysis of the strain SH-1 isolated from shrimp intestine.</title>
        <authorList>
            <person name="Kim Y.-S."/>
            <person name="Kim S.-E."/>
            <person name="Kim K.-H."/>
        </authorList>
    </citation>
    <scope>NUCLEOTIDE SEQUENCE [LARGE SCALE GENOMIC DNA]</scope>
    <source>
        <strain evidence="7">SH-1</strain>
    </source>
</reference>
<evidence type="ECO:0000313" key="7">
    <source>
        <dbReference type="Proteomes" id="UP000237655"/>
    </source>
</evidence>
<dbReference type="PRINTS" id="PR00039">
    <property type="entry name" value="HTHLYSR"/>
</dbReference>
<dbReference type="PROSITE" id="PS50931">
    <property type="entry name" value="HTH_LYSR"/>
    <property type="match status" value="1"/>
</dbReference>
<dbReference type="SUPFAM" id="SSF46785">
    <property type="entry name" value="Winged helix' DNA-binding domain"/>
    <property type="match status" value="1"/>
</dbReference>
<keyword evidence="3" id="KW-0238">DNA-binding</keyword>
<dbReference type="GO" id="GO:0043565">
    <property type="term" value="F:sequence-specific DNA binding"/>
    <property type="evidence" value="ECO:0007669"/>
    <property type="project" value="TreeGrafter"/>
</dbReference>
<dbReference type="InterPro" id="IPR036390">
    <property type="entry name" value="WH_DNA-bd_sf"/>
</dbReference>
<keyword evidence="7" id="KW-1185">Reference proteome</keyword>
<dbReference type="PANTHER" id="PTHR30427:SF1">
    <property type="entry name" value="TRANSCRIPTIONAL ACTIVATOR PROTEIN LYSR"/>
    <property type="match status" value="1"/>
</dbReference>
<organism evidence="6 7">
    <name type="scientific">Pukyongiella litopenaei</name>
    <dbReference type="NCBI Taxonomy" id="2605946"/>
    <lineage>
        <taxon>Bacteria</taxon>
        <taxon>Pseudomonadati</taxon>
        <taxon>Pseudomonadota</taxon>
        <taxon>Alphaproteobacteria</taxon>
        <taxon>Rhodobacterales</taxon>
        <taxon>Paracoccaceae</taxon>
        <taxon>Pukyongiella</taxon>
    </lineage>
</organism>
<evidence type="ECO:0000259" key="5">
    <source>
        <dbReference type="PROSITE" id="PS50931"/>
    </source>
</evidence>
<dbReference type="EMBL" id="CP027665">
    <property type="protein sequence ID" value="AVO38651.2"/>
    <property type="molecule type" value="Genomic_DNA"/>
</dbReference>
<dbReference type="Pfam" id="PF00126">
    <property type="entry name" value="HTH_1"/>
    <property type="match status" value="1"/>
</dbReference>
<dbReference type="InterPro" id="IPR005119">
    <property type="entry name" value="LysR_subst-bd"/>
</dbReference>
<evidence type="ECO:0000256" key="4">
    <source>
        <dbReference type="ARBA" id="ARBA00023163"/>
    </source>
</evidence>
<evidence type="ECO:0000256" key="3">
    <source>
        <dbReference type="ARBA" id="ARBA00023125"/>
    </source>
</evidence>
<feature type="domain" description="HTH lysR-type" evidence="5">
    <location>
        <begin position="1"/>
        <end position="58"/>
    </location>
</feature>
<keyword evidence="4" id="KW-0804">Transcription</keyword>
<comment type="similarity">
    <text evidence="1">Belongs to the LysR transcriptional regulatory family.</text>
</comment>
<gene>
    <name evidence="6" type="ORF">C6Y53_13750</name>
</gene>
<evidence type="ECO:0000256" key="1">
    <source>
        <dbReference type="ARBA" id="ARBA00009437"/>
    </source>
</evidence>
<dbReference type="Gene3D" id="3.40.190.290">
    <property type="match status" value="1"/>
</dbReference>
<keyword evidence="2" id="KW-0805">Transcription regulation</keyword>
<dbReference type="GO" id="GO:0010628">
    <property type="term" value="P:positive regulation of gene expression"/>
    <property type="evidence" value="ECO:0007669"/>
    <property type="project" value="TreeGrafter"/>
</dbReference>
<evidence type="ECO:0000313" key="6">
    <source>
        <dbReference type="EMBL" id="AVO38651.2"/>
    </source>
</evidence>
<dbReference type="InterPro" id="IPR036388">
    <property type="entry name" value="WH-like_DNA-bd_sf"/>
</dbReference>
<dbReference type="GO" id="GO:0003700">
    <property type="term" value="F:DNA-binding transcription factor activity"/>
    <property type="evidence" value="ECO:0007669"/>
    <property type="project" value="InterPro"/>
</dbReference>
<dbReference type="RefSeq" id="WP_149615531.1">
    <property type="nucleotide sequence ID" value="NZ_CP027665.1"/>
</dbReference>
<dbReference type="Pfam" id="PF03466">
    <property type="entry name" value="LysR_substrate"/>
    <property type="match status" value="1"/>
</dbReference>
<accession>A0A2S0MSE0</accession>
<sequence>MKQRQVQAFRAVMQYGSITAAARAIGVTQPAVSRLIADLEHSVSFALFERRGGKLLPTREAMELYGEVERMYYGMERLERVAAEIRQLRRADLRVATMPMVSFRILPAVLSGFVRAFEGVRVTHNVHTSPRVIDLVASRQYELGIAQVQGARQDIEILASFRTHCVCVMVPDHPLAGRSELGPGDLDGVPMVALTRESLASRHVDRAFSDVGAVPDVIIESQPSFAACALSAAGIGVAIVDPLTPISFGDALVRVPFTPVVPFDFHVLKPANQTLSRAGAMFRDRMIATIARMEDVVAI</sequence>
<proteinExistence type="inferred from homology"/>
<dbReference type="Proteomes" id="UP000237655">
    <property type="component" value="Chromosome"/>
</dbReference>
<protein>
    <submittedName>
        <fullName evidence="6">LysR family transcriptional regulator</fullName>
    </submittedName>
</protein>
<evidence type="ECO:0000256" key="2">
    <source>
        <dbReference type="ARBA" id="ARBA00023015"/>
    </source>
</evidence>
<dbReference type="PANTHER" id="PTHR30427">
    <property type="entry name" value="TRANSCRIPTIONAL ACTIVATOR PROTEIN LYSR"/>
    <property type="match status" value="1"/>
</dbReference>
<dbReference type="SUPFAM" id="SSF53850">
    <property type="entry name" value="Periplasmic binding protein-like II"/>
    <property type="match status" value="1"/>
</dbReference>
<dbReference type="KEGG" id="thas:C6Y53_13750"/>
<dbReference type="InterPro" id="IPR000847">
    <property type="entry name" value="LysR_HTH_N"/>
</dbReference>
<dbReference type="Gene3D" id="1.10.10.10">
    <property type="entry name" value="Winged helix-like DNA-binding domain superfamily/Winged helix DNA-binding domain"/>
    <property type="match status" value="1"/>
</dbReference>
<name>A0A2S0MSE0_9RHOB</name>
<dbReference type="AlphaFoldDB" id="A0A2S0MSE0"/>